<evidence type="ECO:0000259" key="1">
    <source>
        <dbReference type="Pfam" id="PF12937"/>
    </source>
</evidence>
<name>A0AAD7CEX0_9AGAR</name>
<evidence type="ECO:0000313" key="3">
    <source>
        <dbReference type="Proteomes" id="UP001221142"/>
    </source>
</evidence>
<dbReference type="Pfam" id="PF12937">
    <property type="entry name" value="F-box-like"/>
    <property type="match status" value="1"/>
</dbReference>
<protein>
    <recommendedName>
        <fullName evidence="1">F-box domain-containing protein</fullName>
    </recommendedName>
</protein>
<dbReference type="SUPFAM" id="SSF52047">
    <property type="entry name" value="RNI-like"/>
    <property type="match status" value="1"/>
</dbReference>
<organism evidence="2 3">
    <name type="scientific">Roridomyces roridus</name>
    <dbReference type="NCBI Taxonomy" id="1738132"/>
    <lineage>
        <taxon>Eukaryota</taxon>
        <taxon>Fungi</taxon>
        <taxon>Dikarya</taxon>
        <taxon>Basidiomycota</taxon>
        <taxon>Agaricomycotina</taxon>
        <taxon>Agaricomycetes</taxon>
        <taxon>Agaricomycetidae</taxon>
        <taxon>Agaricales</taxon>
        <taxon>Marasmiineae</taxon>
        <taxon>Mycenaceae</taxon>
        <taxon>Roridomyces</taxon>
    </lineage>
</organism>
<dbReference type="AlphaFoldDB" id="A0AAD7CEX0"/>
<dbReference type="Gene3D" id="1.20.1280.50">
    <property type="match status" value="1"/>
</dbReference>
<feature type="domain" description="F-box" evidence="1">
    <location>
        <begin position="60"/>
        <end position="109"/>
    </location>
</feature>
<sequence length="468" mass="52489">MEKNISSHSPSSHEWHKIRGLIWAAEANIARIDSEIENLIRLRDREQDTVNTLKPLVAPIRQLPSELLLEVFQIAVNEARGWLKQVLAISAVCAHWRRLACTTPQLWTQHLEIRADGGAVYVLPPSLLATAKTILERSAPLPIPVIISGKQSPLSDFIFNLAPRWKSLRFHSDDQISKLSGVPADALQSLESLRLNCDSDISPFMIVFLGGTPPLRCLCQRSESEFLPNAVVSAHETEPWQPDGTRPGSSRHFGAIPWTPTPAPASDQITQLSRLKTLKLSLDNSPIAPLFAHLALPALTQLFIDSSYSEYTWSSAGFSAFQRRSPSIRQLTLIGPLNIPSEGFLSFIHESPCIEELHLDHCFAGPNAVDAALLSLQYSDTHTVHHAPRLQRLSIIDSEGHFDETMLERTICSRWWTDSQLRAPVARWASFRIVKEFPEDVQDFSESFREKIAQLREEGLDVSIDEFD</sequence>
<accession>A0AAD7CEX0</accession>
<dbReference type="InterPro" id="IPR032675">
    <property type="entry name" value="LRR_dom_sf"/>
</dbReference>
<comment type="caution">
    <text evidence="2">The sequence shown here is derived from an EMBL/GenBank/DDBJ whole genome shotgun (WGS) entry which is preliminary data.</text>
</comment>
<dbReference type="EMBL" id="JARKIF010000002">
    <property type="protein sequence ID" value="KAJ7646957.1"/>
    <property type="molecule type" value="Genomic_DNA"/>
</dbReference>
<dbReference type="SUPFAM" id="SSF81383">
    <property type="entry name" value="F-box domain"/>
    <property type="match status" value="1"/>
</dbReference>
<keyword evidence="3" id="KW-1185">Reference proteome</keyword>
<dbReference type="InterPro" id="IPR001810">
    <property type="entry name" value="F-box_dom"/>
</dbReference>
<dbReference type="Proteomes" id="UP001221142">
    <property type="component" value="Unassembled WGS sequence"/>
</dbReference>
<dbReference type="Gene3D" id="3.80.10.10">
    <property type="entry name" value="Ribonuclease Inhibitor"/>
    <property type="match status" value="1"/>
</dbReference>
<dbReference type="InterPro" id="IPR036047">
    <property type="entry name" value="F-box-like_dom_sf"/>
</dbReference>
<reference evidence="2" key="1">
    <citation type="submission" date="2023-03" db="EMBL/GenBank/DDBJ databases">
        <title>Massive genome expansion in bonnet fungi (Mycena s.s.) driven by repeated elements and novel gene families across ecological guilds.</title>
        <authorList>
            <consortium name="Lawrence Berkeley National Laboratory"/>
            <person name="Harder C.B."/>
            <person name="Miyauchi S."/>
            <person name="Viragh M."/>
            <person name="Kuo A."/>
            <person name="Thoen E."/>
            <person name="Andreopoulos B."/>
            <person name="Lu D."/>
            <person name="Skrede I."/>
            <person name="Drula E."/>
            <person name="Henrissat B."/>
            <person name="Morin E."/>
            <person name="Kohler A."/>
            <person name="Barry K."/>
            <person name="LaButti K."/>
            <person name="Morin E."/>
            <person name="Salamov A."/>
            <person name="Lipzen A."/>
            <person name="Mereny Z."/>
            <person name="Hegedus B."/>
            <person name="Baldrian P."/>
            <person name="Stursova M."/>
            <person name="Weitz H."/>
            <person name="Taylor A."/>
            <person name="Grigoriev I.V."/>
            <person name="Nagy L.G."/>
            <person name="Martin F."/>
            <person name="Kauserud H."/>
        </authorList>
    </citation>
    <scope>NUCLEOTIDE SEQUENCE</scope>
    <source>
        <strain evidence="2">9284</strain>
    </source>
</reference>
<proteinExistence type="predicted"/>
<evidence type="ECO:0000313" key="2">
    <source>
        <dbReference type="EMBL" id="KAJ7646957.1"/>
    </source>
</evidence>
<gene>
    <name evidence="2" type="ORF">FB45DRAFT_998282</name>
</gene>